<keyword evidence="3" id="KW-0342">GTP-binding</keyword>
<sequence length="344" mass="38389">MAAINVHLVGKQGAGKSATGNFILNRKAFRSTLSSDAVTIEFQTESVSYSSRLLRIWDGPGATDNSKQTAGIVRNMQDSVKELKAELHTLLWVIRYGEPCGVEDEILLKELTKCFGQKFIKANLVVVVTHKDNFDSDVGNSGLTFNTWVGNQTGFFKKLCQLCEYKVVPVNNKAKSDEQIQMLLPYLLKTSGTFEIFNLDNEDEQPSTTQLTSPKSSTTRKLPMPQISGMDKQAPTKPTYSKQTSQRDDDRGNPKLISQIEELVEILSENTQHAKLASLEKIRNELKAGNLHENGQVLEVVRREVEREIVSCQSNISQDQQTKEHLCRLAQFLRSGSNDLGPLA</sequence>
<dbReference type="PANTHER" id="PTHR10903:SF184">
    <property type="entry name" value="GTP-BINDING PROTEIN A"/>
    <property type="match status" value="1"/>
</dbReference>
<evidence type="ECO:0000259" key="5">
    <source>
        <dbReference type="PROSITE" id="PS51720"/>
    </source>
</evidence>
<protein>
    <recommendedName>
        <fullName evidence="5">AIG1-type G domain-containing protein</fullName>
    </recommendedName>
</protein>
<dbReference type="InterPro" id="IPR027417">
    <property type="entry name" value="P-loop_NTPase"/>
</dbReference>
<proteinExistence type="inferred from homology"/>
<evidence type="ECO:0000313" key="7">
    <source>
        <dbReference type="Proteomes" id="UP000271974"/>
    </source>
</evidence>
<keyword evidence="7" id="KW-1185">Reference proteome</keyword>
<gene>
    <name evidence="6" type="ORF">EGW08_020650</name>
</gene>
<dbReference type="SUPFAM" id="SSF52540">
    <property type="entry name" value="P-loop containing nucleoside triphosphate hydrolases"/>
    <property type="match status" value="1"/>
</dbReference>
<name>A0A433SQQ6_ELYCH</name>
<evidence type="ECO:0000256" key="2">
    <source>
        <dbReference type="ARBA" id="ARBA00022741"/>
    </source>
</evidence>
<comment type="similarity">
    <text evidence="1">Belongs to the TRAFAC class TrmE-Era-EngA-EngB-Septin-like GTPase superfamily. AIG1/Toc34/Toc159-like paraseptin GTPase family. IAN subfamily.</text>
</comment>
<evidence type="ECO:0000256" key="4">
    <source>
        <dbReference type="SAM" id="MobiDB-lite"/>
    </source>
</evidence>
<dbReference type="PROSITE" id="PS51720">
    <property type="entry name" value="G_AIG1"/>
    <property type="match status" value="1"/>
</dbReference>
<organism evidence="6 7">
    <name type="scientific">Elysia chlorotica</name>
    <name type="common">Eastern emerald elysia</name>
    <name type="synonym">Sea slug</name>
    <dbReference type="NCBI Taxonomy" id="188477"/>
    <lineage>
        <taxon>Eukaryota</taxon>
        <taxon>Metazoa</taxon>
        <taxon>Spiralia</taxon>
        <taxon>Lophotrochozoa</taxon>
        <taxon>Mollusca</taxon>
        <taxon>Gastropoda</taxon>
        <taxon>Heterobranchia</taxon>
        <taxon>Euthyneura</taxon>
        <taxon>Panpulmonata</taxon>
        <taxon>Sacoglossa</taxon>
        <taxon>Placobranchoidea</taxon>
        <taxon>Plakobranchidae</taxon>
        <taxon>Elysia</taxon>
    </lineage>
</organism>
<dbReference type="GO" id="GO:0005525">
    <property type="term" value="F:GTP binding"/>
    <property type="evidence" value="ECO:0007669"/>
    <property type="project" value="UniProtKB-KW"/>
</dbReference>
<feature type="domain" description="AIG1-type G" evidence="5">
    <location>
        <begin position="1"/>
        <end position="216"/>
    </location>
</feature>
<feature type="region of interest" description="Disordered" evidence="4">
    <location>
        <begin position="199"/>
        <end position="253"/>
    </location>
</feature>
<evidence type="ECO:0000256" key="3">
    <source>
        <dbReference type="ARBA" id="ARBA00023134"/>
    </source>
</evidence>
<dbReference type="InterPro" id="IPR045058">
    <property type="entry name" value="GIMA/IAN/Toc"/>
</dbReference>
<dbReference type="EMBL" id="RQTK01001191">
    <property type="protein sequence ID" value="RUS71589.1"/>
    <property type="molecule type" value="Genomic_DNA"/>
</dbReference>
<evidence type="ECO:0000313" key="6">
    <source>
        <dbReference type="EMBL" id="RUS71589.1"/>
    </source>
</evidence>
<dbReference type="Pfam" id="PF04548">
    <property type="entry name" value="AIG1"/>
    <property type="match status" value="1"/>
</dbReference>
<dbReference type="PANTHER" id="PTHR10903">
    <property type="entry name" value="GTPASE, IMAP FAMILY MEMBER-RELATED"/>
    <property type="match status" value="1"/>
</dbReference>
<dbReference type="InterPro" id="IPR006703">
    <property type="entry name" value="G_AIG1"/>
</dbReference>
<dbReference type="AlphaFoldDB" id="A0A433SQQ6"/>
<dbReference type="OrthoDB" id="6136372at2759"/>
<comment type="caution">
    <text evidence="6">The sequence shown here is derived from an EMBL/GenBank/DDBJ whole genome shotgun (WGS) entry which is preliminary data.</text>
</comment>
<evidence type="ECO:0000256" key="1">
    <source>
        <dbReference type="ARBA" id="ARBA00008535"/>
    </source>
</evidence>
<keyword evidence="2" id="KW-0547">Nucleotide-binding</keyword>
<feature type="compositionally biased region" description="Polar residues" evidence="4">
    <location>
        <begin position="206"/>
        <end position="220"/>
    </location>
</feature>
<reference evidence="6 7" key="1">
    <citation type="submission" date="2019-01" db="EMBL/GenBank/DDBJ databases">
        <title>A draft genome assembly of the solar-powered sea slug Elysia chlorotica.</title>
        <authorList>
            <person name="Cai H."/>
            <person name="Li Q."/>
            <person name="Fang X."/>
            <person name="Li J."/>
            <person name="Curtis N.E."/>
            <person name="Altenburger A."/>
            <person name="Shibata T."/>
            <person name="Feng M."/>
            <person name="Maeda T."/>
            <person name="Schwartz J.A."/>
            <person name="Shigenobu S."/>
            <person name="Lundholm N."/>
            <person name="Nishiyama T."/>
            <person name="Yang H."/>
            <person name="Hasebe M."/>
            <person name="Li S."/>
            <person name="Pierce S.K."/>
            <person name="Wang J."/>
        </authorList>
    </citation>
    <scope>NUCLEOTIDE SEQUENCE [LARGE SCALE GENOMIC DNA]</scope>
    <source>
        <strain evidence="6">EC2010</strain>
        <tissue evidence="6">Whole organism of an adult</tissue>
    </source>
</reference>
<dbReference type="Proteomes" id="UP000271974">
    <property type="component" value="Unassembled WGS sequence"/>
</dbReference>
<accession>A0A433SQQ6</accession>
<dbReference type="Gene3D" id="3.40.50.300">
    <property type="entry name" value="P-loop containing nucleotide triphosphate hydrolases"/>
    <property type="match status" value="1"/>
</dbReference>